<dbReference type="GO" id="GO:0005739">
    <property type="term" value="C:mitochondrion"/>
    <property type="evidence" value="ECO:0007669"/>
    <property type="project" value="TreeGrafter"/>
</dbReference>
<gene>
    <name evidence="1" type="ORF">GTA08_BOTSDO09381</name>
</gene>
<dbReference type="GO" id="GO:0019171">
    <property type="term" value="F:(3R)-hydroxyacyl-[acyl-carrier-protein] dehydratase activity"/>
    <property type="evidence" value="ECO:0007669"/>
    <property type="project" value="TreeGrafter"/>
</dbReference>
<name>A0A8H4INC2_9PEZI</name>
<dbReference type="InterPro" id="IPR052741">
    <property type="entry name" value="Mitochondrial_HTD2"/>
</dbReference>
<dbReference type="SUPFAM" id="SSF54637">
    <property type="entry name" value="Thioesterase/thiol ester dehydrase-isomerase"/>
    <property type="match status" value="1"/>
</dbReference>
<dbReference type="InterPro" id="IPR029069">
    <property type="entry name" value="HotDog_dom_sf"/>
</dbReference>
<evidence type="ECO:0000313" key="2">
    <source>
        <dbReference type="Proteomes" id="UP000572817"/>
    </source>
</evidence>
<dbReference type="Gene3D" id="3.10.129.10">
    <property type="entry name" value="Hotdog Thioesterase"/>
    <property type="match status" value="1"/>
</dbReference>
<evidence type="ECO:0000313" key="1">
    <source>
        <dbReference type="EMBL" id="KAF4303472.1"/>
    </source>
</evidence>
<organism evidence="1 2">
    <name type="scientific">Botryosphaeria dothidea</name>
    <dbReference type="NCBI Taxonomy" id="55169"/>
    <lineage>
        <taxon>Eukaryota</taxon>
        <taxon>Fungi</taxon>
        <taxon>Dikarya</taxon>
        <taxon>Ascomycota</taxon>
        <taxon>Pezizomycotina</taxon>
        <taxon>Dothideomycetes</taxon>
        <taxon>Dothideomycetes incertae sedis</taxon>
        <taxon>Botryosphaeriales</taxon>
        <taxon>Botryosphaeriaceae</taxon>
        <taxon>Botryosphaeria</taxon>
    </lineage>
</organism>
<proteinExistence type="predicted"/>
<sequence>MPTTTTTKLLPRPLTSTRTLALSRRQSSTHAHLAHSLPTRRLPPIYSDLTPSQSHALGITLSAFLPPSWTASSATTALPANAVGGAPALPQPSAALPLPPAHHLVYFNPVIPADRLLHDGTDPLQSPGAPFVRRMWAGGYVKFARGEGGPVLDGARWVCVEGIRDVAVKGRAGEEKVFVGIERRVGRTAVGGDEGEEAVRARLWAEAEADWGGAELIERRNIVFMRGRTAEEAGAEVERARGKMLFPQNAPDFTHTLTPTPSLLFRYSALTFNAHAIHLDLLYCRTVEGHRNLLFHGPLSFTLMTLLLQNNLPAKSRIAEIEYRNLAPLYCDEPVKLCGRKSPDNGNGNAGKGRGEGEGKYELWVETPEGGLAVKGTAYTTTT</sequence>
<dbReference type="Proteomes" id="UP000572817">
    <property type="component" value="Unassembled WGS sequence"/>
</dbReference>
<dbReference type="PANTHER" id="PTHR28152">
    <property type="entry name" value="HYDROXYACYL-THIOESTER DEHYDRATASE TYPE 2, MITOCHONDRIAL"/>
    <property type="match status" value="1"/>
</dbReference>
<reference evidence="1" key="1">
    <citation type="submission" date="2020-04" db="EMBL/GenBank/DDBJ databases">
        <title>Genome Assembly and Annotation of Botryosphaeria dothidea sdau 11-99, a Latent Pathogen of Apple Fruit Ring Rot in China.</title>
        <authorList>
            <person name="Yu C."/>
            <person name="Diao Y."/>
            <person name="Lu Q."/>
            <person name="Zhao J."/>
            <person name="Cui S."/>
            <person name="Peng C."/>
            <person name="He B."/>
            <person name="Liu H."/>
        </authorList>
    </citation>
    <scope>NUCLEOTIDE SEQUENCE [LARGE SCALE GENOMIC DNA]</scope>
    <source>
        <strain evidence="1">Sdau11-99</strain>
    </source>
</reference>
<comment type="caution">
    <text evidence="1">The sequence shown here is derived from an EMBL/GenBank/DDBJ whole genome shotgun (WGS) entry which is preliminary data.</text>
</comment>
<dbReference type="AlphaFoldDB" id="A0A8H4INC2"/>
<dbReference type="EMBL" id="WWBZ02000062">
    <property type="protein sequence ID" value="KAF4303472.1"/>
    <property type="molecule type" value="Genomic_DNA"/>
</dbReference>
<keyword evidence="2" id="KW-1185">Reference proteome</keyword>
<protein>
    <submittedName>
        <fullName evidence="1">Prephenate dehydratase protein</fullName>
    </submittedName>
</protein>
<dbReference type="PANTHER" id="PTHR28152:SF1">
    <property type="entry name" value="HYDROXYACYL-THIOESTER DEHYDRATASE TYPE 2, MITOCHONDRIAL"/>
    <property type="match status" value="1"/>
</dbReference>
<dbReference type="OrthoDB" id="3257538at2759"/>
<accession>A0A8H4INC2</accession>